<dbReference type="Proteomes" id="UP001157439">
    <property type="component" value="Unassembled WGS sequence"/>
</dbReference>
<organism evidence="2 3">
    <name type="scientific">Paraferrimonas haliotis</name>
    <dbReference type="NCBI Taxonomy" id="2013866"/>
    <lineage>
        <taxon>Bacteria</taxon>
        <taxon>Pseudomonadati</taxon>
        <taxon>Pseudomonadota</taxon>
        <taxon>Gammaproteobacteria</taxon>
        <taxon>Alteromonadales</taxon>
        <taxon>Ferrimonadaceae</taxon>
        <taxon>Paraferrimonas</taxon>
    </lineage>
</organism>
<dbReference type="AlphaFoldDB" id="A0AA37WXB3"/>
<reference evidence="2 3" key="1">
    <citation type="journal article" date="2014" name="Int. J. Syst. Evol. Microbiol.">
        <title>Complete genome sequence of Corynebacterium casei LMG S-19264T (=DSM 44701T), isolated from a smear-ripened cheese.</title>
        <authorList>
            <consortium name="US DOE Joint Genome Institute (JGI-PGF)"/>
            <person name="Walter F."/>
            <person name="Albersmeier A."/>
            <person name="Kalinowski J."/>
            <person name="Ruckert C."/>
        </authorList>
    </citation>
    <scope>NUCLEOTIDE SEQUENCE [LARGE SCALE GENOMIC DNA]</scope>
    <source>
        <strain evidence="2 3">NBRC 112785</strain>
    </source>
</reference>
<accession>A0AA37WXB3</accession>
<evidence type="ECO:0000313" key="3">
    <source>
        <dbReference type="Proteomes" id="UP001157439"/>
    </source>
</evidence>
<evidence type="ECO:0000256" key="1">
    <source>
        <dbReference type="SAM" id="SignalP"/>
    </source>
</evidence>
<evidence type="ECO:0000313" key="2">
    <source>
        <dbReference type="EMBL" id="GLS83239.1"/>
    </source>
</evidence>
<feature type="chain" id="PRO_5041407916" evidence="1">
    <location>
        <begin position="26"/>
        <end position="323"/>
    </location>
</feature>
<protein>
    <submittedName>
        <fullName evidence="2">Uncharacterized protein</fullName>
    </submittedName>
</protein>
<keyword evidence="1" id="KW-0732">Signal</keyword>
<dbReference type="EMBL" id="BSPO01000002">
    <property type="protein sequence ID" value="GLS83239.1"/>
    <property type="molecule type" value="Genomic_DNA"/>
</dbReference>
<comment type="caution">
    <text evidence="2">The sequence shown here is derived from an EMBL/GenBank/DDBJ whole genome shotgun (WGS) entry which is preliminary data.</text>
</comment>
<gene>
    <name evidence="2" type="ORF">GCM10007894_12160</name>
</gene>
<dbReference type="RefSeq" id="WP_095499876.1">
    <property type="nucleotide sequence ID" value="NZ_BSPO01000002.1"/>
</dbReference>
<name>A0AA37WXB3_9GAMM</name>
<keyword evidence="3" id="KW-1185">Reference proteome</keyword>
<feature type="signal peptide" evidence="1">
    <location>
        <begin position="1"/>
        <end position="25"/>
    </location>
</feature>
<proteinExistence type="predicted"/>
<sequence>MTNSKTLVSYIFSIVLCFAAFSSKADVAQLNNKYDAYITGTYYSADLSDNGSYSPSLKVSDSVLNGNIRKSHQEIIQLYTDLRDIRHDLENEIKDFFEDNFLHYSWLRFSITGPIEVKLTGLGNNKIQVNLSKFSVYARVKAENSWWLNVYATMNMPSAEFVAELDIYTGELSNMQLLSNYSIDLDSSIDYLLPGFSNIFTIAFNFYFDDPIGDALTTLDGTVTALALENVIPVNEYVYNGVDFGKEIIEHLDNMLDGEFIHIVANDFPLVQSPKAHFCVEPNLMSWYEAIAEVNVSNRAYMRIGRDINQNCVWNGSGGQPDY</sequence>